<reference evidence="1 2" key="1">
    <citation type="submission" date="2023-09" db="EMBL/GenBank/DDBJ databases">
        <title>Streptomyces sp. nov.: A antagonism against Alternaria gaisen Producing Streptochlin, Isolated from Tamarix root soil.</title>
        <authorList>
            <person name="Chen Y."/>
        </authorList>
    </citation>
    <scope>NUCLEOTIDE SEQUENCE [LARGE SCALE GENOMIC DNA]</scope>
    <source>
        <strain evidence="1 2">TRM76323</strain>
    </source>
</reference>
<dbReference type="EMBL" id="JAWCTQ010000010">
    <property type="protein sequence ID" value="MDT9682585.1"/>
    <property type="molecule type" value="Genomic_DNA"/>
</dbReference>
<organism evidence="1 2">
    <name type="scientific">Streptomyces tamarix</name>
    <dbReference type="NCBI Taxonomy" id="3078565"/>
    <lineage>
        <taxon>Bacteria</taxon>
        <taxon>Bacillati</taxon>
        <taxon>Actinomycetota</taxon>
        <taxon>Actinomycetes</taxon>
        <taxon>Kitasatosporales</taxon>
        <taxon>Streptomycetaceae</taxon>
        <taxon>Streptomyces</taxon>
    </lineage>
</organism>
<evidence type="ECO:0000313" key="1">
    <source>
        <dbReference type="EMBL" id="MDT9682585.1"/>
    </source>
</evidence>
<proteinExistence type="predicted"/>
<keyword evidence="2" id="KW-1185">Reference proteome</keyword>
<accession>A0ABU3QIJ0</accession>
<name>A0ABU3QIJ0_9ACTN</name>
<dbReference type="Proteomes" id="UP001250181">
    <property type="component" value="Unassembled WGS sequence"/>
</dbReference>
<sequence>MKTGTVVCARTTEGRVVRLKATESSGNAFDVTGKSQAVVWNAD</sequence>
<evidence type="ECO:0000313" key="2">
    <source>
        <dbReference type="Proteomes" id="UP001250181"/>
    </source>
</evidence>
<comment type="caution">
    <text evidence="1">The sequence shown here is derived from an EMBL/GenBank/DDBJ whole genome shotgun (WGS) entry which is preliminary data.</text>
</comment>
<gene>
    <name evidence="1" type="ORF">RND61_10970</name>
</gene>
<dbReference type="RefSeq" id="WP_315877664.1">
    <property type="nucleotide sequence ID" value="NZ_JAWCTQ010000010.1"/>
</dbReference>
<protein>
    <submittedName>
        <fullName evidence="1">Uncharacterized protein</fullName>
    </submittedName>
</protein>